<gene>
    <name evidence="3" type="ORF">JK363_11740</name>
</gene>
<accession>A0ABS1NB86</accession>
<reference evidence="3 4" key="1">
    <citation type="submission" date="2021-01" db="EMBL/GenBank/DDBJ databases">
        <title>WGS of actinomycetes isolated from Thailand.</title>
        <authorList>
            <person name="Thawai C."/>
        </authorList>
    </citation>
    <scope>NUCLEOTIDE SEQUENCE [LARGE SCALE GENOMIC DNA]</scope>
    <source>
        <strain evidence="3 4">CA1R205</strain>
    </source>
</reference>
<keyword evidence="4" id="KW-1185">Reference proteome</keyword>
<dbReference type="InterPro" id="IPR019361">
    <property type="entry name" value="HPF1"/>
</dbReference>
<dbReference type="RefSeq" id="WP_201874555.1">
    <property type="nucleotide sequence ID" value="NZ_JAERRF010000006.1"/>
</dbReference>
<sequence>MPGERMPYERRRVDVADRVLREWGLTLPESFFRFWTFLEGLGPVERQALADMDVAAAGVADLCADPGLPARDGIDVRAHGRYYRDPPEFLTFLHGGSDGLHYGLWFDDGRTCDGVASYYTHDGGGLDRRWRTPLEALRAKLERHWRDLADDDADAAYLAARMSGLERMREALTALETGDRTEVGLAYSNTYDTGLPPEDPDRITTLDAGGALVAGRTALDRPPHQGADEYRFAQYMYGLFEDAAAVEAGVADALRWCADGDPAEALVLGRDLHWASAGDKTREAQANTLLVAAYRALGRTSLVEIAEAHHRHRDLPRVDVLDTGGV</sequence>
<dbReference type="Proteomes" id="UP000634229">
    <property type="component" value="Unassembled WGS sequence"/>
</dbReference>
<comment type="caution">
    <text evidence="3">The sequence shown here is derived from an EMBL/GenBank/DDBJ whole genome shotgun (WGS) entry which is preliminary data.</text>
</comment>
<name>A0ABS1NB86_9ACTN</name>
<evidence type="ECO:0000313" key="3">
    <source>
        <dbReference type="EMBL" id="MBL1097336.1"/>
    </source>
</evidence>
<evidence type="ECO:0000313" key="4">
    <source>
        <dbReference type="Proteomes" id="UP000634229"/>
    </source>
</evidence>
<comment type="subcellular location">
    <subcellularLocation>
        <location evidence="1">Chromosome</location>
    </subcellularLocation>
</comment>
<dbReference type="PANTHER" id="PTHR13386:SF1">
    <property type="entry name" value="HISTONE PARYLATION FACTOR 1"/>
    <property type="match status" value="1"/>
</dbReference>
<keyword evidence="2" id="KW-0158">Chromosome</keyword>
<protein>
    <submittedName>
        <fullName evidence="3">DUF2228 domain-containing protein</fullName>
    </submittedName>
</protein>
<dbReference type="EMBL" id="JAERRF010000006">
    <property type="protein sequence ID" value="MBL1097336.1"/>
    <property type="molecule type" value="Genomic_DNA"/>
</dbReference>
<dbReference type="PANTHER" id="PTHR13386">
    <property type="entry name" value="HISTONE PARYLATION FACTOR 1"/>
    <property type="match status" value="1"/>
</dbReference>
<organism evidence="3 4">
    <name type="scientific">Streptomyces coffeae</name>
    <dbReference type="NCBI Taxonomy" id="621382"/>
    <lineage>
        <taxon>Bacteria</taxon>
        <taxon>Bacillati</taxon>
        <taxon>Actinomycetota</taxon>
        <taxon>Actinomycetes</taxon>
        <taxon>Kitasatosporales</taxon>
        <taxon>Streptomycetaceae</taxon>
        <taxon>Streptomyces</taxon>
    </lineage>
</organism>
<evidence type="ECO:0000256" key="1">
    <source>
        <dbReference type="ARBA" id="ARBA00004286"/>
    </source>
</evidence>
<proteinExistence type="predicted"/>
<evidence type="ECO:0000256" key="2">
    <source>
        <dbReference type="ARBA" id="ARBA00022454"/>
    </source>
</evidence>